<accession>A0ABN1M1Q7</accession>
<evidence type="ECO:0000256" key="5">
    <source>
        <dbReference type="RuleBase" id="RU004404"/>
    </source>
</evidence>
<comment type="caution">
    <text evidence="9">The sequence shown here is derived from an EMBL/GenBank/DDBJ whole genome shotgun (WGS) entry which is preliminary data.</text>
</comment>
<dbReference type="PANTHER" id="PTHR32060:SF30">
    <property type="entry name" value="CARBOXY-TERMINAL PROCESSING PROTEASE CTPA"/>
    <property type="match status" value="1"/>
</dbReference>
<organism evidence="9 10">
    <name type="scientific">Sphingopyxis soli</name>
    <dbReference type="NCBI Taxonomy" id="592051"/>
    <lineage>
        <taxon>Bacteria</taxon>
        <taxon>Pseudomonadati</taxon>
        <taxon>Pseudomonadota</taxon>
        <taxon>Alphaproteobacteria</taxon>
        <taxon>Sphingomonadales</taxon>
        <taxon>Sphingomonadaceae</taxon>
        <taxon>Sphingopyxis</taxon>
    </lineage>
</organism>
<dbReference type="SMART" id="SM00228">
    <property type="entry name" value="PDZ"/>
    <property type="match status" value="1"/>
</dbReference>
<evidence type="ECO:0000256" key="6">
    <source>
        <dbReference type="SAM" id="MobiDB-lite"/>
    </source>
</evidence>
<evidence type="ECO:0000256" key="2">
    <source>
        <dbReference type="ARBA" id="ARBA00022670"/>
    </source>
</evidence>
<sequence length="466" mass="50637">MTESTKTPASPKRRFALWQGAAAFSTLALVPLATGAMATVDASTQEEISRFMDVFLEVKSNYVEPVSDDKLIEGAINGMLASLDPHSGYLDARDYSNLRTQTDGEYGGLGLSVTMEDGVVKVIAPTADTPAERAGIKAGDYITHINKELIFGLTLDEAVEQMRGRPGTKIDITVVREGQDKPIEMSLTREIIDVKPVKWEVKDDVGVLTITSFSADATRDLKSAMVSVEKSLGRKPRGWVLDLRSNPGGLLDEAVGVSDLFLDRGEIVSQRGRKKGDIERYFAETGDMTGGAPVIVLIDAGSASASEIVAGALQDQHRAVIMGERSFGKGSVQTVLPLTDTTALRLTTARYYTPSGRSVQEGGIEPDIRVPQLSDPDYKNRPRFRESDLRRHLINEKKVDNSLLEKDEKDDPRFTASAADLKAKGIDDYQLYYALQTIGRIGPNAPRMAQGGKPPVKPAAKPTARN</sequence>
<dbReference type="CDD" id="cd06782">
    <property type="entry name" value="cpPDZ_CPP-like"/>
    <property type="match status" value="1"/>
</dbReference>
<comment type="similarity">
    <text evidence="1 5">Belongs to the peptidase S41A family.</text>
</comment>
<feature type="compositionally biased region" description="Basic and acidic residues" evidence="6">
    <location>
        <begin position="376"/>
        <end position="386"/>
    </location>
</feature>
<dbReference type="PANTHER" id="PTHR32060">
    <property type="entry name" value="TAIL-SPECIFIC PROTEASE"/>
    <property type="match status" value="1"/>
</dbReference>
<dbReference type="CDD" id="cd07560">
    <property type="entry name" value="Peptidase_S41_CPP"/>
    <property type="match status" value="1"/>
</dbReference>
<protein>
    <submittedName>
        <fullName evidence="9">S41 family peptidase</fullName>
    </submittedName>
</protein>
<dbReference type="InterPro" id="IPR029045">
    <property type="entry name" value="ClpP/crotonase-like_dom_sf"/>
</dbReference>
<dbReference type="InterPro" id="IPR055210">
    <property type="entry name" value="CtpA/B_N"/>
</dbReference>
<evidence type="ECO:0000313" key="9">
    <source>
        <dbReference type="EMBL" id="GAA0863149.1"/>
    </source>
</evidence>
<keyword evidence="3 5" id="KW-0378">Hydrolase</keyword>
<dbReference type="Pfam" id="PF03572">
    <property type="entry name" value="Peptidase_S41"/>
    <property type="match status" value="1"/>
</dbReference>
<dbReference type="NCBIfam" id="TIGR00225">
    <property type="entry name" value="prc"/>
    <property type="match status" value="1"/>
</dbReference>
<dbReference type="Proteomes" id="UP001500738">
    <property type="component" value="Unassembled WGS sequence"/>
</dbReference>
<evidence type="ECO:0000256" key="3">
    <source>
        <dbReference type="ARBA" id="ARBA00022801"/>
    </source>
</evidence>
<dbReference type="Pfam" id="PF22694">
    <property type="entry name" value="CtpB_N-like"/>
    <property type="match status" value="1"/>
</dbReference>
<dbReference type="InterPro" id="IPR001478">
    <property type="entry name" value="PDZ"/>
</dbReference>
<dbReference type="InterPro" id="IPR004447">
    <property type="entry name" value="Peptidase_S41A"/>
</dbReference>
<dbReference type="EMBL" id="BAAAFE010000005">
    <property type="protein sequence ID" value="GAA0863149.1"/>
    <property type="molecule type" value="Genomic_DNA"/>
</dbReference>
<keyword evidence="2 5" id="KW-0645">Protease</keyword>
<dbReference type="Gene3D" id="3.90.226.10">
    <property type="entry name" value="2-enoyl-CoA Hydratase, Chain A, domain 1"/>
    <property type="match status" value="1"/>
</dbReference>
<feature type="chain" id="PRO_5046412867" evidence="7">
    <location>
        <begin position="39"/>
        <end position="466"/>
    </location>
</feature>
<dbReference type="RefSeq" id="WP_215348842.1">
    <property type="nucleotide sequence ID" value="NZ_BAAAFE010000005.1"/>
</dbReference>
<dbReference type="SMART" id="SM00245">
    <property type="entry name" value="TSPc"/>
    <property type="match status" value="1"/>
</dbReference>
<dbReference type="PROSITE" id="PS50106">
    <property type="entry name" value="PDZ"/>
    <property type="match status" value="1"/>
</dbReference>
<dbReference type="SUPFAM" id="SSF52096">
    <property type="entry name" value="ClpP/crotonase"/>
    <property type="match status" value="1"/>
</dbReference>
<keyword evidence="4 5" id="KW-0720">Serine protease</keyword>
<dbReference type="InterPro" id="IPR036034">
    <property type="entry name" value="PDZ_sf"/>
</dbReference>
<keyword evidence="10" id="KW-1185">Reference proteome</keyword>
<dbReference type="Pfam" id="PF13180">
    <property type="entry name" value="PDZ_2"/>
    <property type="match status" value="1"/>
</dbReference>
<feature type="region of interest" description="Disordered" evidence="6">
    <location>
        <begin position="355"/>
        <end position="386"/>
    </location>
</feature>
<evidence type="ECO:0000313" key="10">
    <source>
        <dbReference type="Proteomes" id="UP001500738"/>
    </source>
</evidence>
<feature type="region of interest" description="Disordered" evidence="6">
    <location>
        <begin position="443"/>
        <end position="466"/>
    </location>
</feature>
<keyword evidence="7" id="KW-0732">Signal</keyword>
<dbReference type="InterPro" id="IPR005151">
    <property type="entry name" value="Tail-specific_protease"/>
</dbReference>
<evidence type="ECO:0000259" key="8">
    <source>
        <dbReference type="PROSITE" id="PS50106"/>
    </source>
</evidence>
<dbReference type="Gene3D" id="2.30.42.10">
    <property type="match status" value="1"/>
</dbReference>
<name>A0ABN1M1Q7_9SPHN</name>
<reference evidence="9 10" key="1">
    <citation type="journal article" date="2019" name="Int. J. Syst. Evol. Microbiol.">
        <title>The Global Catalogue of Microorganisms (GCM) 10K type strain sequencing project: providing services to taxonomists for standard genome sequencing and annotation.</title>
        <authorList>
            <consortium name="The Broad Institute Genomics Platform"/>
            <consortium name="The Broad Institute Genome Sequencing Center for Infectious Disease"/>
            <person name="Wu L."/>
            <person name="Ma J."/>
        </authorList>
    </citation>
    <scope>NUCLEOTIDE SEQUENCE [LARGE SCALE GENOMIC DNA]</scope>
    <source>
        <strain evidence="9 10">JCM 15910</strain>
    </source>
</reference>
<gene>
    <name evidence="9" type="ORF">GCM10009115_12650</name>
</gene>
<evidence type="ECO:0000256" key="7">
    <source>
        <dbReference type="SAM" id="SignalP"/>
    </source>
</evidence>
<dbReference type="Gene3D" id="3.30.750.44">
    <property type="match status" value="1"/>
</dbReference>
<evidence type="ECO:0000256" key="1">
    <source>
        <dbReference type="ARBA" id="ARBA00009179"/>
    </source>
</evidence>
<feature type="signal peptide" evidence="7">
    <location>
        <begin position="1"/>
        <end position="38"/>
    </location>
</feature>
<evidence type="ECO:0000256" key="4">
    <source>
        <dbReference type="ARBA" id="ARBA00022825"/>
    </source>
</evidence>
<dbReference type="SUPFAM" id="SSF50156">
    <property type="entry name" value="PDZ domain-like"/>
    <property type="match status" value="1"/>
</dbReference>
<proteinExistence type="inferred from homology"/>
<feature type="domain" description="PDZ" evidence="8">
    <location>
        <begin position="95"/>
        <end position="163"/>
    </location>
</feature>